<dbReference type="PANTHER" id="PTHR10916">
    <property type="entry name" value="60S RIBOSOMAL PROTEIN L35/50S RIBOSOMAL PROTEIN L29"/>
    <property type="match status" value="1"/>
</dbReference>
<gene>
    <name evidence="5" type="primary">rpmC</name>
    <name evidence="6" type="ORF">S7S_02880</name>
</gene>
<dbReference type="HOGENOM" id="CLU_158491_1_1_6"/>
<comment type="similarity">
    <text evidence="1 5">Belongs to the universal ribosomal protein uL29 family.</text>
</comment>
<dbReference type="GO" id="GO:0003735">
    <property type="term" value="F:structural constituent of ribosome"/>
    <property type="evidence" value="ECO:0007669"/>
    <property type="project" value="InterPro"/>
</dbReference>
<dbReference type="STRING" id="391936.S7S_02880"/>
<dbReference type="GO" id="GO:0006412">
    <property type="term" value="P:translation"/>
    <property type="evidence" value="ECO:0007669"/>
    <property type="project" value="UniProtKB-UniRule"/>
</dbReference>
<keyword evidence="3 5" id="KW-0687">Ribonucleoprotein</keyword>
<evidence type="ECO:0000256" key="5">
    <source>
        <dbReference type="HAMAP-Rule" id="MF_00374"/>
    </source>
</evidence>
<dbReference type="CDD" id="cd00427">
    <property type="entry name" value="Ribosomal_L29_HIP"/>
    <property type="match status" value="1"/>
</dbReference>
<dbReference type="GO" id="GO:0022625">
    <property type="term" value="C:cytosolic large ribosomal subunit"/>
    <property type="evidence" value="ECO:0007669"/>
    <property type="project" value="TreeGrafter"/>
</dbReference>
<dbReference type="RefSeq" id="WP_008739972.1">
    <property type="nucleotide sequence ID" value="NZ_CP004387.1"/>
</dbReference>
<protein>
    <recommendedName>
        <fullName evidence="4 5">Large ribosomal subunit protein uL29</fullName>
    </recommendedName>
</protein>
<evidence type="ECO:0000256" key="4">
    <source>
        <dbReference type="ARBA" id="ARBA00035204"/>
    </source>
</evidence>
<dbReference type="PANTHER" id="PTHR10916:SF0">
    <property type="entry name" value="LARGE RIBOSOMAL SUBUNIT PROTEIN UL29C"/>
    <property type="match status" value="1"/>
</dbReference>
<sequence length="63" mass="7227">MKASELRDKSVDALQQELNGLFETQFKQRMKQASGQLSKTHEIGAVRRDIARVKTILREKQGK</sequence>
<dbReference type="InterPro" id="IPR018254">
    <property type="entry name" value="Ribosomal_uL29_CS"/>
</dbReference>
<dbReference type="InterPro" id="IPR050063">
    <property type="entry name" value="Ribosomal_protein_uL29"/>
</dbReference>
<dbReference type="Proteomes" id="UP000006764">
    <property type="component" value="Chromosome"/>
</dbReference>
<dbReference type="OrthoDB" id="9815192at2"/>
<organism evidence="6 7">
    <name type="scientific">Isoalcanivorax pacificus W11-5</name>
    <dbReference type="NCBI Taxonomy" id="391936"/>
    <lineage>
        <taxon>Bacteria</taxon>
        <taxon>Pseudomonadati</taxon>
        <taxon>Pseudomonadota</taxon>
        <taxon>Gammaproteobacteria</taxon>
        <taxon>Oceanospirillales</taxon>
        <taxon>Alcanivoracaceae</taxon>
        <taxon>Isoalcanivorax</taxon>
    </lineage>
</organism>
<proteinExistence type="inferred from homology"/>
<dbReference type="HAMAP" id="MF_00374">
    <property type="entry name" value="Ribosomal_uL29"/>
    <property type="match status" value="1"/>
</dbReference>
<dbReference type="InterPro" id="IPR001854">
    <property type="entry name" value="Ribosomal_uL29"/>
</dbReference>
<evidence type="ECO:0000256" key="3">
    <source>
        <dbReference type="ARBA" id="ARBA00023274"/>
    </source>
</evidence>
<dbReference type="EMBL" id="CP004387">
    <property type="protein sequence ID" value="AJD46998.1"/>
    <property type="molecule type" value="Genomic_DNA"/>
</dbReference>
<keyword evidence="2 5" id="KW-0689">Ribosomal protein</keyword>
<evidence type="ECO:0000256" key="1">
    <source>
        <dbReference type="ARBA" id="ARBA00009254"/>
    </source>
</evidence>
<dbReference type="SUPFAM" id="SSF46561">
    <property type="entry name" value="Ribosomal protein L29 (L29p)"/>
    <property type="match status" value="1"/>
</dbReference>
<dbReference type="NCBIfam" id="TIGR00012">
    <property type="entry name" value="L29"/>
    <property type="match status" value="1"/>
</dbReference>
<dbReference type="Gene3D" id="1.10.287.310">
    <property type="match status" value="1"/>
</dbReference>
<evidence type="ECO:0000256" key="2">
    <source>
        <dbReference type="ARBA" id="ARBA00022980"/>
    </source>
</evidence>
<dbReference type="KEGG" id="apac:S7S_02880"/>
<name>A0A0B4XKF8_9GAMM</name>
<accession>A0A0B4XKF8</accession>
<evidence type="ECO:0000313" key="6">
    <source>
        <dbReference type="EMBL" id="AJD46998.1"/>
    </source>
</evidence>
<dbReference type="PROSITE" id="PS00579">
    <property type="entry name" value="RIBOSOMAL_L29"/>
    <property type="match status" value="1"/>
</dbReference>
<reference evidence="6 7" key="1">
    <citation type="journal article" date="2012" name="J. Bacteriol.">
        <title>Genome sequence of an alkane-degrading bacterium, Alcanivorax pacificus type strain W11-5, isolated from deep sea sediment.</title>
        <authorList>
            <person name="Lai Q."/>
            <person name="Shao Z."/>
        </authorList>
    </citation>
    <scope>NUCLEOTIDE SEQUENCE [LARGE SCALE GENOMIC DNA]</scope>
    <source>
        <strain evidence="6 7">W11-5</strain>
    </source>
</reference>
<keyword evidence="7" id="KW-1185">Reference proteome</keyword>
<dbReference type="AlphaFoldDB" id="A0A0B4XKF8"/>
<dbReference type="FunFam" id="1.10.287.310:FF:000001">
    <property type="entry name" value="50S ribosomal protein L29"/>
    <property type="match status" value="1"/>
</dbReference>
<evidence type="ECO:0000313" key="7">
    <source>
        <dbReference type="Proteomes" id="UP000006764"/>
    </source>
</evidence>
<dbReference type="Pfam" id="PF00831">
    <property type="entry name" value="Ribosomal_L29"/>
    <property type="match status" value="1"/>
</dbReference>
<dbReference type="InterPro" id="IPR036049">
    <property type="entry name" value="Ribosomal_uL29_sf"/>
</dbReference>